<feature type="compositionally biased region" description="Pro residues" evidence="1">
    <location>
        <begin position="47"/>
        <end position="58"/>
    </location>
</feature>
<evidence type="ECO:0000256" key="1">
    <source>
        <dbReference type="SAM" id="MobiDB-lite"/>
    </source>
</evidence>
<reference evidence="2" key="2">
    <citation type="journal article" date="2011" name="Microb. Ecol.">
        <title>Taxonomic and Functional Metagenomic Profiling of the Microbial Community in the Anoxic Sediment of a Sub-saline Shallow Lake (Laguna de Carrizo, Central Spain).</title>
        <authorList>
            <person name="Ferrer M."/>
            <person name="Guazzaroni M.E."/>
            <person name="Richter M."/>
            <person name="Garcia-Salamanca A."/>
            <person name="Yarza P."/>
            <person name="Suarez-Suarez A."/>
            <person name="Solano J."/>
            <person name="Alcaide M."/>
            <person name="van Dillewijn P."/>
            <person name="Molina-Henares M.A."/>
            <person name="Lopez-Cortes N."/>
            <person name="Al-Ramahi Y."/>
            <person name="Guerrero C."/>
            <person name="Acosta A."/>
            <person name="de Eugenio L.I."/>
            <person name="Martinez V."/>
            <person name="Marques S."/>
            <person name="Rojo F."/>
            <person name="Santero E."/>
            <person name="Genilloud O."/>
            <person name="Perez-Perez J."/>
            <person name="Rossello-Mora R."/>
            <person name="Ramos J.L."/>
        </authorList>
    </citation>
    <scope>NUCLEOTIDE SEQUENCE</scope>
</reference>
<sequence>MDDMNRSEPPDRVAARQSGSVTLLLTGDVMTGRGTGVSRPEQGAKPGKPPGGIYPPGPKRSKED</sequence>
<accession>D9PLK0</accession>
<evidence type="ECO:0000313" key="2">
    <source>
        <dbReference type="EMBL" id="EFK95570.1"/>
    </source>
</evidence>
<gene>
    <name evidence="2" type="ORF">LDC_2423</name>
</gene>
<reference evidence="2" key="1">
    <citation type="submission" date="2010-07" db="EMBL/GenBank/DDBJ databases">
        <authorList>
            <consortium name="CONSOLIDER consortium CSD2007-00005"/>
            <person name="Guazzaroni M.-E."/>
            <person name="Richter M."/>
            <person name="Garcia-Salamanca A."/>
            <person name="Yarza P."/>
            <person name="Ferrer M."/>
        </authorList>
    </citation>
    <scope>NUCLEOTIDE SEQUENCE</scope>
</reference>
<proteinExistence type="predicted"/>
<organism evidence="2">
    <name type="scientific">sediment metagenome</name>
    <dbReference type="NCBI Taxonomy" id="749907"/>
    <lineage>
        <taxon>unclassified sequences</taxon>
        <taxon>metagenomes</taxon>
        <taxon>ecological metagenomes</taxon>
    </lineage>
</organism>
<protein>
    <submittedName>
        <fullName evidence="2">Uncharacterized protein</fullName>
    </submittedName>
</protein>
<dbReference type="EMBL" id="ADZX01000735">
    <property type="protein sequence ID" value="EFK95570.1"/>
    <property type="molecule type" value="Genomic_DNA"/>
</dbReference>
<name>D9PLK0_9ZZZZ</name>
<comment type="caution">
    <text evidence="2">The sequence shown here is derived from an EMBL/GenBank/DDBJ whole genome shotgun (WGS) entry which is preliminary data.</text>
</comment>
<dbReference type="AlphaFoldDB" id="D9PLK0"/>
<feature type="region of interest" description="Disordered" evidence="1">
    <location>
        <begin position="1"/>
        <end position="64"/>
    </location>
</feature>
<feature type="compositionally biased region" description="Basic and acidic residues" evidence="1">
    <location>
        <begin position="1"/>
        <end position="14"/>
    </location>
</feature>